<evidence type="ECO:0008006" key="9">
    <source>
        <dbReference type="Google" id="ProtNLM"/>
    </source>
</evidence>
<organism evidence="7 8">
    <name type="scientific">Megalurothrips usitatus</name>
    <name type="common">bean blossom thrips</name>
    <dbReference type="NCBI Taxonomy" id="439358"/>
    <lineage>
        <taxon>Eukaryota</taxon>
        <taxon>Metazoa</taxon>
        <taxon>Ecdysozoa</taxon>
        <taxon>Arthropoda</taxon>
        <taxon>Hexapoda</taxon>
        <taxon>Insecta</taxon>
        <taxon>Pterygota</taxon>
        <taxon>Neoptera</taxon>
        <taxon>Paraneoptera</taxon>
        <taxon>Thysanoptera</taxon>
        <taxon>Terebrantia</taxon>
        <taxon>Thripoidea</taxon>
        <taxon>Thripidae</taxon>
        <taxon>Megalurothrips</taxon>
    </lineage>
</organism>
<dbReference type="Gene3D" id="1.20.1250.20">
    <property type="entry name" value="MFS general substrate transporter like domains"/>
    <property type="match status" value="1"/>
</dbReference>
<evidence type="ECO:0000256" key="4">
    <source>
        <dbReference type="ARBA" id="ARBA00023136"/>
    </source>
</evidence>
<feature type="transmembrane region" description="Helical" evidence="6">
    <location>
        <begin position="145"/>
        <end position="168"/>
    </location>
</feature>
<keyword evidence="4 6" id="KW-0472">Membrane</keyword>
<evidence type="ECO:0000256" key="1">
    <source>
        <dbReference type="ARBA" id="ARBA00004141"/>
    </source>
</evidence>
<dbReference type="Pfam" id="PF07690">
    <property type="entry name" value="MFS_1"/>
    <property type="match status" value="1"/>
</dbReference>
<evidence type="ECO:0000256" key="3">
    <source>
        <dbReference type="ARBA" id="ARBA00022989"/>
    </source>
</evidence>
<evidence type="ECO:0000256" key="2">
    <source>
        <dbReference type="ARBA" id="ARBA00022692"/>
    </source>
</evidence>
<feature type="transmembrane region" description="Helical" evidence="6">
    <location>
        <begin position="345"/>
        <end position="364"/>
    </location>
</feature>
<dbReference type="Proteomes" id="UP001075354">
    <property type="component" value="Chromosome 9"/>
</dbReference>
<feature type="compositionally biased region" description="Basic and acidic residues" evidence="5">
    <location>
        <begin position="1"/>
        <end position="10"/>
    </location>
</feature>
<feature type="transmembrane region" description="Helical" evidence="6">
    <location>
        <begin position="304"/>
        <end position="320"/>
    </location>
</feature>
<gene>
    <name evidence="7" type="ORF">ONE63_010422</name>
</gene>
<feature type="transmembrane region" description="Helical" evidence="6">
    <location>
        <begin position="399"/>
        <end position="420"/>
    </location>
</feature>
<feature type="transmembrane region" description="Helical" evidence="6">
    <location>
        <begin position="213"/>
        <end position="235"/>
    </location>
</feature>
<keyword evidence="8" id="KW-1185">Reference proteome</keyword>
<feature type="transmembrane region" description="Helical" evidence="6">
    <location>
        <begin position="241"/>
        <end position="260"/>
    </location>
</feature>
<dbReference type="InterPro" id="IPR036259">
    <property type="entry name" value="MFS_trans_sf"/>
</dbReference>
<feature type="region of interest" description="Disordered" evidence="5">
    <location>
        <begin position="1"/>
        <end position="22"/>
    </location>
</feature>
<dbReference type="PANTHER" id="PTHR23507">
    <property type="entry name" value="ZGC:174356"/>
    <property type="match status" value="1"/>
</dbReference>
<dbReference type="SUPFAM" id="SSF103473">
    <property type="entry name" value="MFS general substrate transporter"/>
    <property type="match status" value="1"/>
</dbReference>
<proteinExistence type="predicted"/>
<feature type="transmembrane region" description="Helical" evidence="6">
    <location>
        <begin position="463"/>
        <end position="487"/>
    </location>
</feature>
<dbReference type="GO" id="GO:0022857">
    <property type="term" value="F:transmembrane transporter activity"/>
    <property type="evidence" value="ECO:0007669"/>
    <property type="project" value="InterPro"/>
</dbReference>
<keyword evidence="3 6" id="KW-1133">Transmembrane helix</keyword>
<dbReference type="InterPro" id="IPR011701">
    <property type="entry name" value="MFS"/>
</dbReference>
<evidence type="ECO:0000256" key="6">
    <source>
        <dbReference type="SAM" id="Phobius"/>
    </source>
</evidence>
<keyword evidence="2 6" id="KW-0812">Transmembrane</keyword>
<evidence type="ECO:0000313" key="7">
    <source>
        <dbReference type="EMBL" id="KAJ1523866.1"/>
    </source>
</evidence>
<protein>
    <recommendedName>
        <fullName evidence="9">Proton-coupled folate transporter-like</fullName>
    </recommendedName>
</protein>
<dbReference type="PANTHER" id="PTHR23507:SF1">
    <property type="entry name" value="FI18259P1-RELATED"/>
    <property type="match status" value="1"/>
</dbReference>
<dbReference type="AlphaFoldDB" id="A0AAV7XFX5"/>
<feature type="transmembrane region" description="Helical" evidence="6">
    <location>
        <begin position="432"/>
        <end position="451"/>
    </location>
</feature>
<evidence type="ECO:0000313" key="8">
    <source>
        <dbReference type="Proteomes" id="UP001075354"/>
    </source>
</evidence>
<name>A0AAV7XFX5_9NEOP</name>
<accession>A0AAV7XFX5</accession>
<reference evidence="7" key="1">
    <citation type="submission" date="2022-12" db="EMBL/GenBank/DDBJ databases">
        <title>Chromosome-level genome assembly of the bean flower thrips Megalurothrips usitatus.</title>
        <authorList>
            <person name="Ma L."/>
            <person name="Liu Q."/>
            <person name="Li H."/>
            <person name="Cai W."/>
        </authorList>
    </citation>
    <scope>NUCLEOTIDE SEQUENCE</scope>
    <source>
        <strain evidence="7">Cailab_2022a</strain>
    </source>
</reference>
<feature type="transmembrane region" description="Helical" evidence="6">
    <location>
        <begin position="373"/>
        <end position="393"/>
    </location>
</feature>
<dbReference type="EMBL" id="JAPTSV010000009">
    <property type="protein sequence ID" value="KAJ1523866.1"/>
    <property type="molecule type" value="Genomic_DNA"/>
</dbReference>
<comment type="subcellular location">
    <subcellularLocation>
        <location evidence="1">Membrane</location>
        <topology evidence="1">Multi-pass membrane protein</topology>
    </subcellularLocation>
</comment>
<dbReference type="GO" id="GO:0016020">
    <property type="term" value="C:membrane"/>
    <property type="evidence" value="ECO:0007669"/>
    <property type="project" value="UniProtKB-SubCell"/>
</dbReference>
<sequence length="539" mass="58732">MATDKDKQGQEQHAGGKRLSLELQEPPAPAWSDMGLGQKAKYVLANVTVEPITLMYIVPNLLSGLATLFLNLEKACRVNLNFPTELCDEFSVQNITNETQAQYNQVTRLVAEMQVWQSPLQSAIPIVLVLFVGSYSDRRHRRKPFILLPLIGDLLMSVGLLLCSLFYLSTPLEMAGIIEAIFPAFTGGMTILFLSVFSYVADISTVETRTFRIGMVATIVSWGLPAAIALSGIAYETLGFVGVYAVSIVIYGVGLVYGLARVKEPLPPVPRPPGTTFVADFFNWRHVLETVKVALRRRPGTRQLQFFLVMVLYVTIQGPLQGESSVAFFFQTQQLKWGPIEQSGYGTYSVILGAVGNFVVTTVLSRWLKLDDCVIGMLAMLAKTVAAPCYAFATEGWQMYAAAVTDIIGAGAVITMRAIATKLVLSDELGKLLALLAVVEAIIPLVFKPVYSKVFAETSDTNVGFFFHIGGVISAVGFLVYLAIYLLQRKQARQEDAENAKKRDDENGGGGVDNTAFQGDGAAVRARGHNGNGVDNTFL</sequence>
<evidence type="ECO:0000256" key="5">
    <source>
        <dbReference type="SAM" id="MobiDB-lite"/>
    </source>
</evidence>
<comment type="caution">
    <text evidence="7">The sequence shown here is derived from an EMBL/GenBank/DDBJ whole genome shotgun (WGS) entry which is preliminary data.</text>
</comment>
<feature type="transmembrane region" description="Helical" evidence="6">
    <location>
        <begin position="180"/>
        <end position="201"/>
    </location>
</feature>